<evidence type="ECO:0000256" key="1">
    <source>
        <dbReference type="SAM" id="MobiDB-lite"/>
    </source>
</evidence>
<dbReference type="AlphaFoldDB" id="A0A163EI64"/>
<comment type="caution">
    <text evidence="3">The sequence shown here is derived from an EMBL/GenBank/DDBJ whole genome shotgun (WGS) entry which is preliminary data.</text>
</comment>
<keyword evidence="4" id="KW-1185">Reference proteome</keyword>
<dbReference type="Proteomes" id="UP000076837">
    <property type="component" value="Unassembled WGS sequence"/>
</dbReference>
<evidence type="ECO:0000313" key="4">
    <source>
        <dbReference type="Proteomes" id="UP000076837"/>
    </source>
</evidence>
<name>A0A163EI64_DIDRA</name>
<evidence type="ECO:0000313" key="3">
    <source>
        <dbReference type="EMBL" id="KZM23709.1"/>
    </source>
</evidence>
<sequence>MTDLTPDRPTSSGIVAGDEPLALNDLHPPERKAYGADSDFLCEKCAALTYERMRVSEASAEGQLHHDNWTTLKEAASLGCRLCMFFTTAPLHPKSSSRSVFYSDSSGPLRLKIVQTWKQETTCLHVCVPQDSYSAAVYYLYLKTDAPERIPRCEIAMSDSEHDRLSRPAIDKILTWSRNCLMQHPLCRRQTTSRLPKRVVDVLPPELPGQVRLVDGKSCPEAEYVALSHCWGMMPPNSIDLISKCETDNINLLQDGVQTDMLPKLYQDAIMLTRAIKQRYIWIDSLCIVQDSRDDWASQCGQMSDVYSNSYLTISAMSYENNLRGFQKVRSEDVPPHHTLCPLPAHPGTHIYVRSMIDHKFRNDYLKYRGWAFQELLLSPRVLHFTSTAMAFECDTCTVLERGPGSDSLFGFDAGRKRLIHRASNASGDVHTRHYDPWLHVVQSYSQLELTYTTDRLPALSGIACLVASKTADDYVAGLWRRDIAAGLLWYVWPPQSVKSTYVAPSWSWASTTAVWTFDPARRRFLRLKVIDVHTQLSTSNPYGEISAASLTISGPLKRCTTSQLIRKGHRYFLMKGENPITVRFALDAGQVKRSRSEHFWCLDCTVDKAGDVAIARTTQRRETFFRPHGLMLERTGEEEHLYGRIGAFEVFHVTDDNMDWHKTGKKPSYDQLHFTRYKAAEDGLFYFWIDICCIKRSDSTELQRSLNSMFYWYQRAARCYAYLEGVSEHDITEKEYPWKTAFSRSKWFKRGWTLQELTAPKSVMFYSKEGKLLGDKRSLAETLAAVTGIPTPALLGADLSRFSKQARLSWAHGRVTKIPEDAAYILIGIFGATLPMFYADGDYEVRKRAALEELELTIERASIRAGTRQDLVRIGGASWDDLRMLDKAQLEQLDWELSAYAVWLFGEVELPLHKSPTARLKHGEASKDQRFWAEQKLRVLLAKFGVDYDHSAHYRNYEQEDSDLRTAPNIARVQRLEAWLWSDSG</sequence>
<feature type="domain" description="Heterokaryon incompatibility" evidence="2">
    <location>
        <begin position="672"/>
        <end position="731"/>
    </location>
</feature>
<dbReference type="PANTHER" id="PTHR33112">
    <property type="entry name" value="DOMAIN PROTEIN, PUTATIVE-RELATED"/>
    <property type="match status" value="1"/>
</dbReference>
<reference evidence="3 4" key="1">
    <citation type="journal article" date="2016" name="Sci. Rep.">
        <title>Draft genome sequencing and secretome analysis of fungal phytopathogen Ascochyta rabiei provides insight into the necrotrophic effector repertoire.</title>
        <authorList>
            <person name="Verma S."/>
            <person name="Gazara R.K."/>
            <person name="Nizam S."/>
            <person name="Parween S."/>
            <person name="Chattopadhyay D."/>
            <person name="Verma P.K."/>
        </authorList>
    </citation>
    <scope>NUCLEOTIDE SEQUENCE [LARGE SCALE GENOMIC DNA]</scope>
    <source>
        <strain evidence="3 4">ArDII</strain>
    </source>
</reference>
<organism evidence="3 4">
    <name type="scientific">Didymella rabiei</name>
    <name type="common">Chickpea ascochyta blight fungus</name>
    <name type="synonym">Mycosphaerella rabiei</name>
    <dbReference type="NCBI Taxonomy" id="5454"/>
    <lineage>
        <taxon>Eukaryota</taxon>
        <taxon>Fungi</taxon>
        <taxon>Dikarya</taxon>
        <taxon>Ascomycota</taxon>
        <taxon>Pezizomycotina</taxon>
        <taxon>Dothideomycetes</taxon>
        <taxon>Pleosporomycetidae</taxon>
        <taxon>Pleosporales</taxon>
        <taxon>Pleosporineae</taxon>
        <taxon>Didymellaceae</taxon>
        <taxon>Ascochyta</taxon>
    </lineage>
</organism>
<proteinExistence type="predicted"/>
<dbReference type="Pfam" id="PF06985">
    <property type="entry name" value="HET"/>
    <property type="match status" value="2"/>
</dbReference>
<dbReference type="PANTHER" id="PTHR33112:SF16">
    <property type="entry name" value="HETEROKARYON INCOMPATIBILITY DOMAIN-CONTAINING PROTEIN"/>
    <property type="match status" value="1"/>
</dbReference>
<gene>
    <name evidence="3" type="ORF">ST47_g5128</name>
</gene>
<dbReference type="EMBL" id="JYNV01000186">
    <property type="protein sequence ID" value="KZM23709.1"/>
    <property type="molecule type" value="Genomic_DNA"/>
</dbReference>
<accession>A0A163EI64</accession>
<feature type="region of interest" description="Disordered" evidence="1">
    <location>
        <begin position="1"/>
        <end position="22"/>
    </location>
</feature>
<feature type="domain" description="Heterokaryon incompatibility" evidence="2">
    <location>
        <begin position="224"/>
        <end position="375"/>
    </location>
</feature>
<protein>
    <recommendedName>
        <fullName evidence="2">Heterokaryon incompatibility domain-containing protein</fullName>
    </recommendedName>
</protein>
<dbReference type="STRING" id="5454.A0A163EI64"/>
<dbReference type="InterPro" id="IPR010730">
    <property type="entry name" value="HET"/>
</dbReference>
<evidence type="ECO:0000259" key="2">
    <source>
        <dbReference type="Pfam" id="PF06985"/>
    </source>
</evidence>